<proteinExistence type="predicted"/>
<name>A0A2W5KT57_ANCNO</name>
<evidence type="ECO:0000313" key="2">
    <source>
        <dbReference type="EMBL" id="PZQ19164.1"/>
    </source>
</evidence>
<keyword evidence="1" id="KW-0732">Signal</keyword>
<feature type="signal peptide" evidence="1">
    <location>
        <begin position="1"/>
        <end position="20"/>
    </location>
</feature>
<organism evidence="2 3">
    <name type="scientific">Ancylobacter novellus</name>
    <name type="common">Thiobacillus novellus</name>
    <dbReference type="NCBI Taxonomy" id="921"/>
    <lineage>
        <taxon>Bacteria</taxon>
        <taxon>Pseudomonadati</taxon>
        <taxon>Pseudomonadota</taxon>
        <taxon>Alphaproteobacteria</taxon>
        <taxon>Hyphomicrobiales</taxon>
        <taxon>Xanthobacteraceae</taxon>
        <taxon>Ancylobacter</taxon>
    </lineage>
</organism>
<accession>A0A2W5KT57</accession>
<reference evidence="2 3" key="1">
    <citation type="submission" date="2017-08" db="EMBL/GenBank/DDBJ databases">
        <title>Infants hospitalized years apart are colonized by the same room-sourced microbial strains.</title>
        <authorList>
            <person name="Brooks B."/>
            <person name="Olm M.R."/>
            <person name="Firek B.A."/>
            <person name="Baker R."/>
            <person name="Thomas B.C."/>
            <person name="Morowitz M.J."/>
            <person name="Banfield J.F."/>
        </authorList>
    </citation>
    <scope>NUCLEOTIDE SEQUENCE [LARGE SCALE GENOMIC DNA]</scope>
    <source>
        <strain evidence="2">S2_005_003_R2_43</strain>
    </source>
</reference>
<evidence type="ECO:0000313" key="3">
    <source>
        <dbReference type="Proteomes" id="UP000249577"/>
    </source>
</evidence>
<dbReference type="Pfam" id="PF06226">
    <property type="entry name" value="DUF1007"/>
    <property type="match status" value="1"/>
</dbReference>
<dbReference type="EMBL" id="QFPN01000001">
    <property type="protein sequence ID" value="PZQ19164.1"/>
    <property type="molecule type" value="Genomic_DNA"/>
</dbReference>
<sequence length="219" mass="23802">MAVTRFARAAALSCVAAVLAADPAGAHPHVFVTARSEIVYGPDGRMTAVRHAWIFDDMFSSMAVQGLDANGDGQYSRDELAPLAEVNVTSLDEFKFFTFGKAGEARVAFDKPRDYWLEMLPDKRLELHFTLPVKEGAPEKGAPYRVEVYDPTYFVAFEFAKDKPAKLVSAPAGCGVELERPPAPDAGQQKRLSESFFSGLSPGSNFGAQFSNTLLVACK</sequence>
<feature type="chain" id="PRO_5016114918" evidence="1">
    <location>
        <begin position="21"/>
        <end position="219"/>
    </location>
</feature>
<protein>
    <submittedName>
        <fullName evidence="2">DUF1007 domain-containing protein</fullName>
    </submittedName>
</protein>
<dbReference type="Proteomes" id="UP000249577">
    <property type="component" value="Unassembled WGS sequence"/>
</dbReference>
<dbReference type="InterPro" id="IPR010412">
    <property type="entry name" value="DUF1007"/>
</dbReference>
<comment type="caution">
    <text evidence="2">The sequence shown here is derived from an EMBL/GenBank/DDBJ whole genome shotgun (WGS) entry which is preliminary data.</text>
</comment>
<dbReference type="AlphaFoldDB" id="A0A2W5KT57"/>
<gene>
    <name evidence="2" type="ORF">DI565_01925</name>
</gene>
<evidence type="ECO:0000256" key="1">
    <source>
        <dbReference type="SAM" id="SignalP"/>
    </source>
</evidence>